<dbReference type="GO" id="GO:0016616">
    <property type="term" value="F:oxidoreductase activity, acting on the CH-OH group of donors, NAD or NADP as acceptor"/>
    <property type="evidence" value="ECO:0007669"/>
    <property type="project" value="TreeGrafter"/>
</dbReference>
<dbReference type="STRING" id="1071380.I2H193"/>
<dbReference type="EMBL" id="HE806318">
    <property type="protein sequence ID" value="CCH60145.1"/>
    <property type="molecule type" value="Genomic_DNA"/>
</dbReference>
<dbReference type="OrthoDB" id="2735536at2759"/>
<dbReference type="Pfam" id="PF01370">
    <property type="entry name" value="Epimerase"/>
    <property type="match status" value="1"/>
</dbReference>
<evidence type="ECO:0000256" key="2">
    <source>
        <dbReference type="ARBA" id="ARBA00023445"/>
    </source>
</evidence>
<dbReference type="PANTHER" id="PTHR10366:SF844">
    <property type="entry name" value="NADPH-DEPENDENT METHYLGLYOXAL REDUCTASE GRE2"/>
    <property type="match status" value="1"/>
</dbReference>
<feature type="domain" description="NAD-dependent epimerase/dehydratase" evidence="3">
    <location>
        <begin position="3"/>
        <end position="262"/>
    </location>
</feature>
<name>I2H193_HENB6</name>
<dbReference type="PANTHER" id="PTHR10366">
    <property type="entry name" value="NAD DEPENDENT EPIMERASE/DEHYDRATASE"/>
    <property type="match status" value="1"/>
</dbReference>
<dbReference type="KEGG" id="tbl:TBLA_0C03420"/>
<dbReference type="InterPro" id="IPR050425">
    <property type="entry name" value="NAD(P)_dehydrat-like"/>
</dbReference>
<accession>I2H193</accession>
<protein>
    <recommendedName>
        <fullName evidence="3">NAD-dependent epimerase/dehydratase domain-containing protein</fullName>
    </recommendedName>
</protein>
<dbReference type="FunFam" id="3.40.50.720:FF:000191">
    <property type="entry name" value="Methylglyoxal reductase (NADPH-dependent)"/>
    <property type="match status" value="1"/>
</dbReference>
<evidence type="ECO:0000313" key="4">
    <source>
        <dbReference type="EMBL" id="CCH60145.1"/>
    </source>
</evidence>
<dbReference type="InterPro" id="IPR001509">
    <property type="entry name" value="Epimerase_deHydtase"/>
</dbReference>
<keyword evidence="1" id="KW-0560">Oxidoreductase</keyword>
<sequence length="344" mass="38196">MSVLVTGATGYIAQHIITDLLEQNYKVIGTVRSESKGDNLVKLFNSNNFTYEVVPDISVEGAFDKVLEKNAKDIKYVLHTASPVVFEVEDLLRDIVDPAVYGTKGILNSIKKYGSKTVERVVITSSVAAIEHPDGISRDGKTITEKDWCPLTLEDAKLNSVNAYFVSKTLAERAAWEFYEENKKSGDIIFKLATVNPAYVFGPQTFDTSITGQLNFSCEIVNKVLQLKPTDKVNTNITGRFIDVRDVSKAHLLAFQKENTIEKRLVVSSELFGDQEMVNILNEKFPTLRGKIPPVGKSDELAANNLQGLIDMSETRKILGFEYISLDKSVYDTAAQILKAEGKI</sequence>
<reference evidence="4 5" key="1">
    <citation type="journal article" date="2011" name="Proc. Natl. Acad. Sci. U.S.A.">
        <title>Evolutionary erosion of yeast sex chromosomes by mating-type switching accidents.</title>
        <authorList>
            <person name="Gordon J.L."/>
            <person name="Armisen D."/>
            <person name="Proux-Wera E."/>
            <person name="Oheigeartaigh S.S."/>
            <person name="Byrne K.P."/>
            <person name="Wolfe K.H."/>
        </authorList>
    </citation>
    <scope>NUCLEOTIDE SEQUENCE [LARGE SCALE GENOMIC DNA]</scope>
    <source>
        <strain evidence="5">ATCC 34711 / CBS 6284 / DSM 70876 / NBRC 10599 / NRRL Y-10934 / UCD 77-7</strain>
    </source>
</reference>
<dbReference type="eggNOG" id="KOG1502">
    <property type="taxonomic scope" value="Eukaryota"/>
</dbReference>
<organism evidence="4 5">
    <name type="scientific">Henningerozyma blattae (strain ATCC 34711 / CBS 6284 / DSM 70876 / NBRC 10599 / NRRL Y-10934 / UCD 77-7)</name>
    <name type="common">Yeast</name>
    <name type="synonym">Tetrapisispora blattae</name>
    <dbReference type="NCBI Taxonomy" id="1071380"/>
    <lineage>
        <taxon>Eukaryota</taxon>
        <taxon>Fungi</taxon>
        <taxon>Dikarya</taxon>
        <taxon>Ascomycota</taxon>
        <taxon>Saccharomycotina</taxon>
        <taxon>Saccharomycetes</taxon>
        <taxon>Saccharomycetales</taxon>
        <taxon>Saccharomycetaceae</taxon>
        <taxon>Henningerozyma</taxon>
    </lineage>
</organism>
<dbReference type="AlphaFoldDB" id="I2H193"/>
<evidence type="ECO:0000256" key="1">
    <source>
        <dbReference type="ARBA" id="ARBA00023002"/>
    </source>
</evidence>
<keyword evidence="5" id="KW-1185">Reference proteome</keyword>
<comment type="similarity">
    <text evidence="2">Belongs to the NAD(P)-dependent epimerase/dehydratase family. Dihydroflavonol-4-reductase subfamily.</text>
</comment>
<dbReference type="InParanoid" id="I2H193"/>
<dbReference type="CDD" id="cd05227">
    <property type="entry name" value="AR_SDR_e"/>
    <property type="match status" value="1"/>
</dbReference>
<dbReference type="OMA" id="KRFFITE"/>
<dbReference type="GeneID" id="14495125"/>
<gene>
    <name evidence="4" type="primary">TBLA0C03420</name>
    <name evidence="4" type="ORF">TBLA_0C03420</name>
</gene>
<dbReference type="SUPFAM" id="SSF51735">
    <property type="entry name" value="NAD(P)-binding Rossmann-fold domains"/>
    <property type="match status" value="1"/>
</dbReference>
<dbReference type="RefSeq" id="XP_004179664.1">
    <property type="nucleotide sequence ID" value="XM_004179616.1"/>
</dbReference>
<dbReference type="Proteomes" id="UP000002866">
    <property type="component" value="Chromosome 3"/>
</dbReference>
<proteinExistence type="inferred from homology"/>
<dbReference type="InterPro" id="IPR036291">
    <property type="entry name" value="NAD(P)-bd_dom_sf"/>
</dbReference>
<dbReference type="Gene3D" id="3.40.50.720">
    <property type="entry name" value="NAD(P)-binding Rossmann-like Domain"/>
    <property type="match status" value="1"/>
</dbReference>
<evidence type="ECO:0000313" key="5">
    <source>
        <dbReference type="Proteomes" id="UP000002866"/>
    </source>
</evidence>
<dbReference type="HOGENOM" id="CLU_007383_9_2_1"/>
<evidence type="ECO:0000259" key="3">
    <source>
        <dbReference type="Pfam" id="PF01370"/>
    </source>
</evidence>